<keyword evidence="2" id="KW-0732">Signal</keyword>
<evidence type="ECO:0000313" key="4">
    <source>
        <dbReference type="Proteomes" id="UP001165263"/>
    </source>
</evidence>
<dbReference type="Proteomes" id="UP001165263">
    <property type="component" value="Unassembled WGS sequence"/>
</dbReference>
<reference evidence="3" key="1">
    <citation type="submission" date="2022-08" db="EMBL/GenBank/DDBJ databases">
        <title>Reclassification of Massilia species as members of the genera Telluria, Duganella, Pseudoduganella, Mokoshia gen. nov. and Zemynaea gen. nov. using orthogonal and non-orthogonal genome-based approaches.</title>
        <authorList>
            <person name="Bowman J.P."/>
        </authorList>
    </citation>
    <scope>NUCLEOTIDE SEQUENCE</scope>
    <source>
        <strain evidence="3">LMG 11547</strain>
    </source>
</reference>
<sequence length="290" mass="31395">MKTAAALLLLVLGAPAPLLAQVEGELRFPDGTLYKGTLKDGVPDGRGYFQYPSGTQYEGEVRMGERTGMGEALYANGNDYKGEFRNGRPDGTGTMAWILGGRYEGGWKDGEPSGPGKIVYAGSPGREVAVQDGREPGRERPAALDPSYTVKRDHASVGTMLRRDAARNIPVPPDRSYKELSPEQKAEVARWYPALAPGDEPPYPVKGPAEFYKAMARVVSKTLEQGEITVYVLVGTDGKARSVRAIGLDDPEARKIVATVAGLVQYKPAVCAGQPCEMMYPYRLKLTLEP</sequence>
<dbReference type="PANTHER" id="PTHR43215">
    <property type="entry name" value="RADIAL SPOKE HEAD 1 HOMOLOG"/>
    <property type="match status" value="1"/>
</dbReference>
<dbReference type="EMBL" id="JANUHC010000014">
    <property type="protein sequence ID" value="MCS0633334.1"/>
    <property type="molecule type" value="Genomic_DNA"/>
</dbReference>
<evidence type="ECO:0000256" key="1">
    <source>
        <dbReference type="ARBA" id="ARBA00022737"/>
    </source>
</evidence>
<accession>A0ABT2C9I0</accession>
<dbReference type="SUPFAM" id="SSF82185">
    <property type="entry name" value="Histone H3 K4-specific methyltransferase SET7/9 N-terminal domain"/>
    <property type="match status" value="1"/>
</dbReference>
<dbReference type="RefSeq" id="WP_259452317.1">
    <property type="nucleotide sequence ID" value="NZ_CP119520.1"/>
</dbReference>
<feature type="signal peptide" evidence="2">
    <location>
        <begin position="1"/>
        <end position="20"/>
    </location>
</feature>
<dbReference type="InterPro" id="IPR003409">
    <property type="entry name" value="MORN"/>
</dbReference>
<dbReference type="Pfam" id="PF02493">
    <property type="entry name" value="MORN"/>
    <property type="match status" value="4"/>
</dbReference>
<feature type="chain" id="PRO_5046546657" description="TonB C-terminal domain-containing protein" evidence="2">
    <location>
        <begin position="21"/>
        <end position="290"/>
    </location>
</feature>
<dbReference type="SMART" id="SM00698">
    <property type="entry name" value="MORN"/>
    <property type="match status" value="4"/>
</dbReference>
<gene>
    <name evidence="3" type="ORF">NX786_28750</name>
</gene>
<name>A0ABT2C9I0_9BURK</name>
<proteinExistence type="predicted"/>
<keyword evidence="1" id="KW-0677">Repeat</keyword>
<dbReference type="Gene3D" id="2.20.110.10">
    <property type="entry name" value="Histone H3 K4-specific methyltransferase SET7/9 N-terminal domain"/>
    <property type="match status" value="2"/>
</dbReference>
<evidence type="ECO:0000256" key="2">
    <source>
        <dbReference type="SAM" id="SignalP"/>
    </source>
</evidence>
<comment type="caution">
    <text evidence="3">The sequence shown here is derived from an EMBL/GenBank/DDBJ whole genome shotgun (WGS) entry which is preliminary data.</text>
</comment>
<evidence type="ECO:0008006" key="5">
    <source>
        <dbReference type="Google" id="ProtNLM"/>
    </source>
</evidence>
<keyword evidence="4" id="KW-1185">Reference proteome</keyword>
<evidence type="ECO:0000313" key="3">
    <source>
        <dbReference type="EMBL" id="MCS0633334.1"/>
    </source>
</evidence>
<protein>
    <recommendedName>
        <fullName evidence="5">TonB C-terminal domain-containing protein</fullName>
    </recommendedName>
</protein>
<organism evidence="3 4">
    <name type="scientific">Telluria mixta</name>
    <dbReference type="NCBI Taxonomy" id="34071"/>
    <lineage>
        <taxon>Bacteria</taxon>
        <taxon>Pseudomonadati</taxon>
        <taxon>Pseudomonadota</taxon>
        <taxon>Betaproteobacteria</taxon>
        <taxon>Burkholderiales</taxon>
        <taxon>Oxalobacteraceae</taxon>
        <taxon>Telluria group</taxon>
        <taxon>Telluria</taxon>
    </lineage>
</organism>
<dbReference type="PANTHER" id="PTHR43215:SF14">
    <property type="entry name" value="RADIAL SPOKE HEAD 1 HOMOLOG"/>
    <property type="match status" value="1"/>
</dbReference>